<proteinExistence type="predicted"/>
<evidence type="ECO:0000313" key="6">
    <source>
        <dbReference type="Proteomes" id="UP001189429"/>
    </source>
</evidence>
<dbReference type="Proteomes" id="UP001189429">
    <property type="component" value="Unassembled WGS sequence"/>
</dbReference>
<dbReference type="PANTHER" id="PTHR11905">
    <property type="entry name" value="ADAM A DISINTEGRIN AND METALLOPROTEASE DOMAIN"/>
    <property type="match status" value="1"/>
</dbReference>
<keyword evidence="1" id="KW-0862">Zinc</keyword>
<evidence type="ECO:0000313" key="5">
    <source>
        <dbReference type="EMBL" id="CAK0809040.1"/>
    </source>
</evidence>
<evidence type="ECO:0000259" key="4">
    <source>
        <dbReference type="PROSITE" id="PS50215"/>
    </source>
</evidence>
<evidence type="ECO:0000256" key="1">
    <source>
        <dbReference type="PROSITE-ProRule" id="PRU00276"/>
    </source>
</evidence>
<dbReference type="InterPro" id="IPR001590">
    <property type="entry name" value="Peptidase_M12B"/>
</dbReference>
<evidence type="ECO:0000259" key="3">
    <source>
        <dbReference type="PROSITE" id="PS50214"/>
    </source>
</evidence>
<dbReference type="PROSITE" id="PS50214">
    <property type="entry name" value="DISINTEGRIN_2"/>
    <property type="match status" value="1"/>
</dbReference>
<accession>A0ABN9QS93</accession>
<protein>
    <recommendedName>
        <fullName evidence="7">Peptidase M12B domain-containing protein</fullName>
    </recommendedName>
</protein>
<gene>
    <name evidence="5" type="ORF">PCOR1329_LOCUS14405</name>
</gene>
<comment type="caution">
    <text evidence="5">The sequence shown here is derived from an EMBL/GenBank/DDBJ whole genome shotgun (WGS) entry which is preliminary data.</text>
</comment>
<dbReference type="InterPro" id="IPR001762">
    <property type="entry name" value="Disintegrin_dom"/>
</dbReference>
<feature type="region of interest" description="Disordered" evidence="2">
    <location>
        <begin position="593"/>
        <end position="623"/>
    </location>
</feature>
<keyword evidence="6" id="KW-1185">Reference proteome</keyword>
<dbReference type="PROSITE" id="PS50215">
    <property type="entry name" value="ADAM_MEPRO"/>
    <property type="match status" value="1"/>
</dbReference>
<dbReference type="Pfam" id="PF13574">
    <property type="entry name" value="Reprolysin_2"/>
    <property type="match status" value="1"/>
</dbReference>
<feature type="active site" evidence="1">
    <location>
        <position position="367"/>
    </location>
</feature>
<dbReference type="EMBL" id="CAUYUJ010004308">
    <property type="protein sequence ID" value="CAK0809040.1"/>
    <property type="molecule type" value="Genomic_DNA"/>
</dbReference>
<dbReference type="InterPro" id="IPR024079">
    <property type="entry name" value="MetalloPept_cat_dom_sf"/>
</dbReference>
<feature type="binding site" evidence="1">
    <location>
        <position position="376"/>
    </location>
    <ligand>
        <name>Zn(2+)</name>
        <dbReference type="ChEBI" id="CHEBI:29105"/>
        <note>catalytic</note>
    </ligand>
</feature>
<evidence type="ECO:0008006" key="7">
    <source>
        <dbReference type="Google" id="ProtNLM"/>
    </source>
</evidence>
<sequence length="1189" mass="122962">MRKSPARRAGGSASPAARSGACSLLTALSVAACAGGGPAPRRTAAGRPAAGDALSVHLSLRDASGQELLAGGPLAGTGGRRLLEEASRAGLLRLRFEAWGALIDLELAPSWPVVAAGASLTTQAGAAIRPVPPALLYRAAGHAAVLGSEGERLVGLVRSRGELIALEADARNGTATARRGPAAQRVVDESGIARVFAPAEIQRWVDCYPSSHITRAFSIGVAVGRTLYDRLGGADEAMQYVQIQFALANMVYQPQMNVVLQLATIYIPGATGDTGVPWDDCSVGIDEQLDRFSFWTQPSTQGVWHLFDDCFEDSGTIGLAYLGDGYWFGICGREYCVQTSAQGCVLTRFNTGVSWASSRLWYTFAHEIGHNFGADHVFTEDPDLQGQIGGIMDYGDATYDGIYQFNSAKSQAEICETIGTSLAYDCQAFTEYNPSCGNGVLEDGETCECASGTACSFCQGCVLEAGKECTPDAADGGACCDCDGMLSTSATLCALHLGGTGFCLQGVCTSAWCSGYDSIFSGLHWGDLCGLHDGNDCRVMCLVNGLCDPMDGWTWSGGSAVNALPDGTSCASGKGTCSDGVCSAAAVAQPTPTPCPATPAPPPPPPTPSPSAPSTPPAVPRCSGDPTTWNAGFGGCSQYKAGSGTLYKESGRCLAHFDYDQQLLASRVCEECGLCSMEILEVPGSLTVTWPCASHSAWPVSLFQWTDTSAAGAPIYHSSDAGWYLYHDPGCDGDSNTVDRWIFDDSVPSSSAVQDLDGDGVCSYAARINSDSTYPPVGSATWIVACDSSWQYMTVSVSGEDMSVVTVTGTSTSAISVTPGTTSTGTTLTAKMTSTSAISMTTSAMSVTSGTTNMGTTVTATRTSTSAITATTGTTTRTTTSTLSSASLTTKTIFVTSTRSALTAQTSTAMPAAQPTPQPTVHPTEVPGPLAVTWPCASHSAWPVSLFQWTDTSAAGAPIYHSSDAGWYLYHDLGCDGDDAGEDRWIFDDSVPSASAVNDLDGDAECTYMGRIDSDSALPPIGRSTCRIPCDGTWQDMTVLISAQVLELSMMIGGVDYDTLDTDPAAMAAFTSIVQDQLASSVGLGVTADMVSAIISKGSVVVKALIQIQDAEAAEAAGSHLQSVGLGELEVALSSHPDLQAAITGSVSAIVTGVKVTGVEGASPEDVESSASAGWLGGLASAAVLAAMF</sequence>
<feature type="binding site" evidence="1">
    <location>
        <position position="370"/>
    </location>
    <ligand>
        <name>Zn(2+)</name>
        <dbReference type="ChEBI" id="CHEBI:29105"/>
        <note>catalytic</note>
    </ligand>
</feature>
<dbReference type="PROSITE" id="PS51257">
    <property type="entry name" value="PROKAR_LIPOPROTEIN"/>
    <property type="match status" value="1"/>
</dbReference>
<dbReference type="Gene3D" id="3.40.390.10">
    <property type="entry name" value="Collagenase (Catalytic Domain)"/>
    <property type="match status" value="1"/>
</dbReference>
<feature type="domain" description="Disintegrin" evidence="3">
    <location>
        <begin position="433"/>
        <end position="515"/>
    </location>
</feature>
<feature type="domain" description="Peptidase M12B" evidence="4">
    <location>
        <begin position="215"/>
        <end position="376"/>
    </location>
</feature>
<reference evidence="5" key="1">
    <citation type="submission" date="2023-10" db="EMBL/GenBank/DDBJ databases">
        <authorList>
            <person name="Chen Y."/>
            <person name="Shah S."/>
            <person name="Dougan E. K."/>
            <person name="Thang M."/>
            <person name="Chan C."/>
        </authorList>
    </citation>
    <scope>NUCLEOTIDE SEQUENCE [LARGE SCALE GENOMIC DNA]</scope>
</reference>
<feature type="compositionally biased region" description="Pro residues" evidence="2">
    <location>
        <begin position="593"/>
        <end position="619"/>
    </location>
</feature>
<feature type="binding site" evidence="1">
    <location>
        <position position="366"/>
    </location>
    <ligand>
        <name>Zn(2+)</name>
        <dbReference type="ChEBI" id="CHEBI:29105"/>
        <note>catalytic</note>
    </ligand>
</feature>
<evidence type="ECO:0000256" key="2">
    <source>
        <dbReference type="SAM" id="MobiDB-lite"/>
    </source>
</evidence>
<name>A0ABN9QS93_9DINO</name>
<keyword evidence="1" id="KW-0479">Metal-binding</keyword>
<comment type="caution">
    <text evidence="1">Lacks conserved residue(s) required for the propagation of feature annotation.</text>
</comment>
<dbReference type="PANTHER" id="PTHR11905:SF159">
    <property type="entry name" value="ADAM METALLOPROTEASE"/>
    <property type="match status" value="1"/>
</dbReference>
<organism evidence="5 6">
    <name type="scientific">Prorocentrum cordatum</name>
    <dbReference type="NCBI Taxonomy" id="2364126"/>
    <lineage>
        <taxon>Eukaryota</taxon>
        <taxon>Sar</taxon>
        <taxon>Alveolata</taxon>
        <taxon>Dinophyceae</taxon>
        <taxon>Prorocentrales</taxon>
        <taxon>Prorocentraceae</taxon>
        <taxon>Prorocentrum</taxon>
    </lineage>
</organism>
<dbReference type="SUPFAM" id="SSF55486">
    <property type="entry name" value="Metalloproteases ('zincins'), catalytic domain"/>
    <property type="match status" value="1"/>
</dbReference>